<dbReference type="InterPro" id="IPR050179">
    <property type="entry name" value="Trans_hexapeptide_repeat"/>
</dbReference>
<dbReference type="PANTHER" id="PTHR43300">
    <property type="entry name" value="ACETYLTRANSFERASE"/>
    <property type="match status" value="1"/>
</dbReference>
<gene>
    <name evidence="3" type="ORF">CP500_015855</name>
</gene>
<evidence type="ECO:0000256" key="2">
    <source>
        <dbReference type="ARBA" id="ARBA00022737"/>
    </source>
</evidence>
<dbReference type="AlphaFoldDB" id="A0A2G4EYD3"/>
<evidence type="ECO:0000313" key="3">
    <source>
        <dbReference type="EMBL" id="PHX54488.1"/>
    </source>
</evidence>
<protein>
    <submittedName>
        <fullName evidence="3">Acetyltransferase</fullName>
    </submittedName>
</protein>
<accession>A0A2G4EYD3</accession>
<dbReference type="Gene3D" id="2.160.10.10">
    <property type="entry name" value="Hexapeptide repeat proteins"/>
    <property type="match status" value="1"/>
</dbReference>
<dbReference type="InterPro" id="IPR001451">
    <property type="entry name" value="Hexapep"/>
</dbReference>
<dbReference type="EMBL" id="NXIB02000097">
    <property type="protein sequence ID" value="PHX54488.1"/>
    <property type="molecule type" value="Genomic_DNA"/>
</dbReference>
<keyword evidence="4" id="KW-1185">Reference proteome</keyword>
<dbReference type="SUPFAM" id="SSF51161">
    <property type="entry name" value="Trimeric LpxA-like enzymes"/>
    <property type="match status" value="1"/>
</dbReference>
<reference evidence="3" key="1">
    <citation type="submission" date="2017-10" db="EMBL/GenBank/DDBJ databases">
        <title>Draft genome sequence of the planktic cyanobacteria Tychonema bourrellyi isolated from alpine lentic freshwater.</title>
        <authorList>
            <person name="Tett A."/>
            <person name="Armanini F."/>
            <person name="Asnicar F."/>
            <person name="Boscaini A."/>
            <person name="Pasolli E."/>
            <person name="Zolfo M."/>
            <person name="Donati C."/>
            <person name="Salmaso N."/>
            <person name="Segata N."/>
        </authorList>
    </citation>
    <scope>NUCLEOTIDE SEQUENCE</scope>
    <source>
        <strain evidence="3">FEM_GT703</strain>
    </source>
</reference>
<comment type="caution">
    <text evidence="3">The sequence shown here is derived from an EMBL/GenBank/DDBJ whole genome shotgun (WGS) entry which is preliminary data.</text>
</comment>
<evidence type="ECO:0000256" key="1">
    <source>
        <dbReference type="ARBA" id="ARBA00022679"/>
    </source>
</evidence>
<dbReference type="PANTHER" id="PTHR43300:SF11">
    <property type="entry name" value="ACETYLTRANSFERASE RV3034C-RELATED"/>
    <property type="match status" value="1"/>
</dbReference>
<dbReference type="PROSITE" id="PS00101">
    <property type="entry name" value="HEXAPEP_TRANSFERASES"/>
    <property type="match status" value="1"/>
</dbReference>
<evidence type="ECO:0000313" key="4">
    <source>
        <dbReference type="Proteomes" id="UP000226442"/>
    </source>
</evidence>
<dbReference type="GO" id="GO:0031470">
    <property type="term" value="C:carboxysome"/>
    <property type="evidence" value="ECO:0007669"/>
    <property type="project" value="UniProtKB-ARBA"/>
</dbReference>
<sequence>MSKISKFLSSILKNPLTEYLRFLANWWNNKFKYNSFYQDYMALVTNSTISHNVSVSSRVAIENSVIGSYTYVRDNTRIFNGIVGNFCSIGPNCIIRLGVHPVGIFVSSHPIFYSPKMLVGTTFVDQKYFEEEEKTVYIGNDVWIGSNVIVVDGVTIGDGAIIAAGAVVTKDVPPYAICGGIPAKLIRYRFDEQKIDFLLKFKWWDKDEQWLRKNVKDFHNIDKFIHIYNRENI</sequence>
<dbReference type="GO" id="GO:0016740">
    <property type="term" value="F:transferase activity"/>
    <property type="evidence" value="ECO:0007669"/>
    <property type="project" value="UniProtKB-KW"/>
</dbReference>
<organism evidence="3 4">
    <name type="scientific">Tychonema bourrellyi FEM_GT703</name>
    <dbReference type="NCBI Taxonomy" id="2040638"/>
    <lineage>
        <taxon>Bacteria</taxon>
        <taxon>Bacillati</taxon>
        <taxon>Cyanobacteriota</taxon>
        <taxon>Cyanophyceae</taxon>
        <taxon>Oscillatoriophycideae</taxon>
        <taxon>Oscillatoriales</taxon>
        <taxon>Microcoleaceae</taxon>
        <taxon>Tychonema</taxon>
    </lineage>
</organism>
<dbReference type="OrthoDB" id="9801697at2"/>
<dbReference type="RefSeq" id="WP_096832096.1">
    <property type="nucleotide sequence ID" value="NZ_NXIB02000097.1"/>
</dbReference>
<dbReference type="GO" id="GO:0043886">
    <property type="term" value="F:structural constituent of carboxysome shell"/>
    <property type="evidence" value="ECO:0007669"/>
    <property type="project" value="UniProtKB-ARBA"/>
</dbReference>
<keyword evidence="1" id="KW-0808">Transferase</keyword>
<dbReference type="Proteomes" id="UP000226442">
    <property type="component" value="Unassembled WGS sequence"/>
</dbReference>
<keyword evidence="2" id="KW-0677">Repeat</keyword>
<dbReference type="CDD" id="cd03349">
    <property type="entry name" value="LbH_XAT"/>
    <property type="match status" value="1"/>
</dbReference>
<dbReference type="InterPro" id="IPR011004">
    <property type="entry name" value="Trimer_LpxA-like_sf"/>
</dbReference>
<name>A0A2G4EYD3_9CYAN</name>
<dbReference type="InterPro" id="IPR018357">
    <property type="entry name" value="Hexapep_transf_CS"/>
</dbReference>
<proteinExistence type="predicted"/>
<dbReference type="Pfam" id="PF00132">
    <property type="entry name" value="Hexapep"/>
    <property type="match status" value="1"/>
</dbReference>